<dbReference type="RefSeq" id="WP_267844945.1">
    <property type="nucleotide sequence ID" value="NZ_JAPMXC010000001.1"/>
</dbReference>
<dbReference type="PANTHER" id="PTHR42850">
    <property type="entry name" value="METALLOPHOSPHOESTERASE"/>
    <property type="match status" value="1"/>
</dbReference>
<dbReference type="SUPFAM" id="SSF56300">
    <property type="entry name" value="Metallo-dependent phosphatases"/>
    <property type="match status" value="1"/>
</dbReference>
<evidence type="ECO:0000313" key="2">
    <source>
        <dbReference type="EMBL" id="MCY0385827.1"/>
    </source>
</evidence>
<dbReference type="InterPro" id="IPR004843">
    <property type="entry name" value="Calcineurin-like_PHP"/>
</dbReference>
<comment type="caution">
    <text evidence="2">The sequence shown here is derived from an EMBL/GenBank/DDBJ whole genome shotgun (WGS) entry which is preliminary data.</text>
</comment>
<dbReference type="Proteomes" id="UP001082899">
    <property type="component" value="Unassembled WGS sequence"/>
</dbReference>
<dbReference type="Pfam" id="PF00149">
    <property type="entry name" value="Metallophos"/>
    <property type="match status" value="1"/>
</dbReference>
<dbReference type="InterPro" id="IPR029052">
    <property type="entry name" value="Metallo-depent_PP-like"/>
</dbReference>
<name>A0ABT3ZH91_9BURK</name>
<reference evidence="2" key="1">
    <citation type="submission" date="2022-11" db="EMBL/GenBank/DDBJ databases">
        <title>Robbsia betulipollinis sp. nov., isolated from pollen of birch (Betula pendula).</title>
        <authorList>
            <person name="Shi H."/>
            <person name="Ambika Manirajan B."/>
            <person name="Ratering S."/>
            <person name="Geissler-Plaum R."/>
            <person name="Schnell S."/>
        </authorList>
    </citation>
    <scope>NUCLEOTIDE SEQUENCE</scope>
    <source>
        <strain evidence="2">Bb-Pol-6</strain>
    </source>
</reference>
<dbReference type="InterPro" id="IPR006186">
    <property type="entry name" value="Ser/Thr-sp_prot-phosphatase"/>
</dbReference>
<proteinExistence type="predicted"/>
<evidence type="ECO:0000313" key="3">
    <source>
        <dbReference type="Proteomes" id="UP001082899"/>
    </source>
</evidence>
<dbReference type="PANTHER" id="PTHR42850:SF10">
    <property type="entry name" value="SERINE_THREONINE-PROTEIN PHOSPHATASE 1"/>
    <property type="match status" value="1"/>
</dbReference>
<accession>A0ABT3ZH91</accession>
<dbReference type="Gene3D" id="3.60.21.10">
    <property type="match status" value="1"/>
</dbReference>
<feature type="domain" description="Serine/threonine specific protein phosphatases" evidence="1">
    <location>
        <begin position="70"/>
        <end position="75"/>
    </location>
</feature>
<dbReference type="EMBL" id="JAPMXC010000001">
    <property type="protein sequence ID" value="MCY0385827.1"/>
    <property type="molecule type" value="Genomic_DNA"/>
</dbReference>
<protein>
    <submittedName>
        <fullName evidence="2">Metallophosphoesterase</fullName>
    </submittedName>
</protein>
<organism evidence="2 3">
    <name type="scientific">Robbsia betulipollinis</name>
    <dbReference type="NCBI Taxonomy" id="2981849"/>
    <lineage>
        <taxon>Bacteria</taxon>
        <taxon>Pseudomonadati</taxon>
        <taxon>Pseudomonadota</taxon>
        <taxon>Betaproteobacteria</taxon>
        <taxon>Burkholderiales</taxon>
        <taxon>Burkholderiaceae</taxon>
        <taxon>Robbsia</taxon>
    </lineage>
</organism>
<dbReference type="PROSITE" id="PS00125">
    <property type="entry name" value="SER_THR_PHOSPHATASE"/>
    <property type="match status" value="1"/>
</dbReference>
<gene>
    <name evidence="2" type="ORF">OVY01_00935</name>
</gene>
<evidence type="ECO:0000259" key="1">
    <source>
        <dbReference type="PROSITE" id="PS00125"/>
    </source>
</evidence>
<sequence>MVEHFACNAAGRDFAVGDVHGCFRLLERELEKAGFDPHRDRLFSVGDLIDRGPRSEAALNWLDLPWFHAVRGNHEQMAIDVAAGRYDADNYRINGGTWFLRLSPARRSAIVGRLARLPIAIEVATRHGTVGFVHADIAGRTWAAFRDSLRDTQSDDGLRAVARTALWSRTRIAAGDTAGVPDLHRLVVGHTPVLDGVKTLGNVVFIDTGAVFPGGRLSLVELDAL</sequence>
<keyword evidence="3" id="KW-1185">Reference proteome</keyword>
<dbReference type="InterPro" id="IPR050126">
    <property type="entry name" value="Ap4A_hydrolase"/>
</dbReference>